<dbReference type="InterPro" id="IPR013087">
    <property type="entry name" value="Znf_C2H2_type"/>
</dbReference>
<gene>
    <name evidence="3" type="ORF">LTR91_016186</name>
</gene>
<feature type="compositionally biased region" description="Polar residues" evidence="1">
    <location>
        <begin position="91"/>
        <end position="114"/>
    </location>
</feature>
<dbReference type="Proteomes" id="UP001175353">
    <property type="component" value="Unassembled WGS sequence"/>
</dbReference>
<dbReference type="PROSITE" id="PS00028">
    <property type="entry name" value="ZINC_FINGER_C2H2_1"/>
    <property type="match status" value="1"/>
</dbReference>
<sequence>MSVGAKCSRCEAFFSDRYLMADHLGAHHNINRGLLRLQTEPNATPRVRNQTEQQGRQGGRLGRRAPSNRDIRVVMNADRAGIRKRQRAALSPQTSMLGSSQTAPNASGTQDDLATAQSETANVRPAMLVAASDIAVTEGGFVAPAATDDSSNDTLDSLNTSLTHERLAEFRGAFDGNEELAEWLGLWTNSMAERIRTVRSIGPSIKNRLRSGSIHFSQDELLEALRELGRSGVVEFTASNDVHYVRLSVIQRRVRFGV</sequence>
<name>A0AAN6K8F5_9PEZI</name>
<dbReference type="EMBL" id="JAUJLE010000193">
    <property type="protein sequence ID" value="KAK0969830.1"/>
    <property type="molecule type" value="Genomic_DNA"/>
</dbReference>
<evidence type="ECO:0000313" key="3">
    <source>
        <dbReference type="EMBL" id="KAK0969830.1"/>
    </source>
</evidence>
<keyword evidence="4" id="KW-1185">Reference proteome</keyword>
<feature type="region of interest" description="Disordered" evidence="1">
    <location>
        <begin position="39"/>
        <end position="70"/>
    </location>
</feature>
<feature type="compositionally biased region" description="Polar residues" evidence="1">
    <location>
        <begin position="39"/>
        <end position="52"/>
    </location>
</feature>
<comment type="caution">
    <text evidence="3">The sequence shown here is derived from an EMBL/GenBank/DDBJ whole genome shotgun (WGS) entry which is preliminary data.</text>
</comment>
<evidence type="ECO:0000259" key="2">
    <source>
        <dbReference type="PROSITE" id="PS00028"/>
    </source>
</evidence>
<proteinExistence type="predicted"/>
<dbReference type="AlphaFoldDB" id="A0AAN6K8F5"/>
<evidence type="ECO:0000256" key="1">
    <source>
        <dbReference type="SAM" id="MobiDB-lite"/>
    </source>
</evidence>
<feature type="domain" description="C2H2-type" evidence="2">
    <location>
        <begin position="7"/>
        <end position="28"/>
    </location>
</feature>
<accession>A0AAN6K8F5</accession>
<evidence type="ECO:0000313" key="4">
    <source>
        <dbReference type="Proteomes" id="UP001175353"/>
    </source>
</evidence>
<reference evidence="3" key="1">
    <citation type="submission" date="2023-06" db="EMBL/GenBank/DDBJ databases">
        <title>Black Yeasts Isolated from many extreme environments.</title>
        <authorList>
            <person name="Coleine C."/>
            <person name="Stajich J.E."/>
            <person name="Selbmann L."/>
        </authorList>
    </citation>
    <scope>NUCLEOTIDE SEQUENCE</scope>
    <source>
        <strain evidence="3">CCFEE 5200</strain>
    </source>
</reference>
<organism evidence="3 4">
    <name type="scientific">Friedmanniomyces endolithicus</name>
    <dbReference type="NCBI Taxonomy" id="329885"/>
    <lineage>
        <taxon>Eukaryota</taxon>
        <taxon>Fungi</taxon>
        <taxon>Dikarya</taxon>
        <taxon>Ascomycota</taxon>
        <taxon>Pezizomycotina</taxon>
        <taxon>Dothideomycetes</taxon>
        <taxon>Dothideomycetidae</taxon>
        <taxon>Mycosphaerellales</taxon>
        <taxon>Teratosphaeriaceae</taxon>
        <taxon>Friedmanniomyces</taxon>
    </lineage>
</organism>
<feature type="region of interest" description="Disordered" evidence="1">
    <location>
        <begin position="82"/>
        <end position="114"/>
    </location>
</feature>
<protein>
    <recommendedName>
        <fullName evidence="2">C2H2-type domain-containing protein</fullName>
    </recommendedName>
</protein>